<name>A0A2R5GUI7_9STRA</name>
<evidence type="ECO:0000313" key="2">
    <source>
        <dbReference type="Proteomes" id="UP000241890"/>
    </source>
</evidence>
<accession>A0A2R5GUI7</accession>
<dbReference type="Proteomes" id="UP000241890">
    <property type="component" value="Unassembled WGS sequence"/>
</dbReference>
<keyword evidence="2" id="KW-1185">Reference proteome</keyword>
<dbReference type="AlphaFoldDB" id="A0A2R5GUI7"/>
<organism evidence="1 2">
    <name type="scientific">Hondaea fermentalgiana</name>
    <dbReference type="NCBI Taxonomy" id="2315210"/>
    <lineage>
        <taxon>Eukaryota</taxon>
        <taxon>Sar</taxon>
        <taxon>Stramenopiles</taxon>
        <taxon>Bigyra</taxon>
        <taxon>Labyrinthulomycetes</taxon>
        <taxon>Thraustochytrida</taxon>
        <taxon>Thraustochytriidae</taxon>
        <taxon>Hondaea</taxon>
    </lineage>
</organism>
<protein>
    <submittedName>
        <fullName evidence="1">Uncharacterized protein</fullName>
    </submittedName>
</protein>
<sequence length="264" mass="29868">MSLSPFRRGCLLAFSLMALTYACFMVLERTYMFDDSRVFAERESEYAHENNTTSSSWMLNPPSLSELSHQASIGTRWVTLLDGSVSPRAFKRHMFTKHQNGNIAWLEMSVLATPGAPEELLTWAKDLGVMIHPVPSLTCKNTTAPASQRHHMARVYAWCLTGGPIVFTRAHTLILRDLRQFESRCRSDVAYCGPGAFENLPEFEIDSGIFMARPHEAHCQALRSMAENSTQHPQDCEKGILNLYFDPVNRTVLDFRTSPHKKLA</sequence>
<evidence type="ECO:0000313" key="1">
    <source>
        <dbReference type="EMBL" id="GBG33428.1"/>
    </source>
</evidence>
<dbReference type="EMBL" id="BEYU01000155">
    <property type="protein sequence ID" value="GBG33428.1"/>
    <property type="molecule type" value="Genomic_DNA"/>
</dbReference>
<gene>
    <name evidence="1" type="ORF">FCC1311_096512</name>
</gene>
<reference evidence="1 2" key="1">
    <citation type="submission" date="2017-12" db="EMBL/GenBank/DDBJ databases">
        <title>Sequencing, de novo assembly and annotation of complete genome of a new Thraustochytrid species, strain FCC1311.</title>
        <authorList>
            <person name="Sedici K."/>
            <person name="Godart F."/>
            <person name="Aiese Cigliano R."/>
            <person name="Sanseverino W."/>
            <person name="Barakat M."/>
            <person name="Ortet P."/>
            <person name="Marechal E."/>
            <person name="Cagnac O."/>
            <person name="Amato A."/>
        </authorList>
    </citation>
    <scope>NUCLEOTIDE SEQUENCE [LARGE SCALE GENOMIC DNA]</scope>
</reference>
<proteinExistence type="predicted"/>
<dbReference type="PROSITE" id="PS51257">
    <property type="entry name" value="PROKAR_LIPOPROTEIN"/>
    <property type="match status" value="1"/>
</dbReference>
<comment type="caution">
    <text evidence="1">The sequence shown here is derived from an EMBL/GenBank/DDBJ whole genome shotgun (WGS) entry which is preliminary data.</text>
</comment>
<dbReference type="InParanoid" id="A0A2R5GUI7"/>